<dbReference type="PATRIC" id="fig|758793.3.peg.4396"/>
<protein>
    <submittedName>
        <fullName evidence="1">Uncharacterized protein</fullName>
    </submittedName>
</protein>
<evidence type="ECO:0000313" key="1">
    <source>
        <dbReference type="EMBL" id="BAN26153.1"/>
    </source>
</evidence>
<accession>R4WND9</accession>
<reference evidence="1 2" key="1">
    <citation type="journal article" date="2013" name="Genome Announc.">
        <title>Complete Genome Sequence of Burkholderia sp. Strain RPE64, Bacterial Symbiont of the Bean Bug Riptortus pedestris.</title>
        <authorList>
            <person name="Shibata T.F."/>
            <person name="Maeda T."/>
            <person name="Nikoh N."/>
            <person name="Yamaguchi K."/>
            <person name="Oshima K."/>
            <person name="Hattori M."/>
            <person name="Nishiyama T."/>
            <person name="Hasebe M."/>
            <person name="Fukatsu T."/>
            <person name="Kikuchi Y."/>
            <person name="Shigenobu S."/>
        </authorList>
    </citation>
    <scope>NUCLEOTIDE SEQUENCE [LARGE SCALE GENOMIC DNA]</scope>
</reference>
<gene>
    <name evidence="1" type="ORF">BRPE64_CCDS00700</name>
</gene>
<organism evidence="1 2">
    <name type="scientific">Caballeronia insecticola</name>
    <dbReference type="NCBI Taxonomy" id="758793"/>
    <lineage>
        <taxon>Bacteria</taxon>
        <taxon>Pseudomonadati</taxon>
        <taxon>Pseudomonadota</taxon>
        <taxon>Betaproteobacteria</taxon>
        <taxon>Burkholderiales</taxon>
        <taxon>Burkholderiaceae</taxon>
        <taxon>Caballeronia</taxon>
    </lineage>
</organism>
<sequence length="40" mass="4446">MGRGERGLGGTGLVVLAHEMSPDEKRNVWFRNMCRESIVG</sequence>
<reference evidence="1 2" key="2">
    <citation type="journal article" date="2018" name="Int. J. Syst. Evol. Microbiol.">
        <title>Burkholderia insecticola sp. nov., a gut symbiotic bacterium of the bean bug Riptortus pedestris.</title>
        <authorList>
            <person name="Takeshita K."/>
            <person name="Tamaki H."/>
            <person name="Ohbayashi T."/>
            <person name="Meng X.-Y."/>
            <person name="Sone T."/>
            <person name="Mitani Y."/>
            <person name="Peeters C."/>
            <person name="Kikuchi Y."/>
            <person name="Vandamme P."/>
        </authorList>
    </citation>
    <scope>NUCLEOTIDE SEQUENCE [LARGE SCALE GENOMIC DNA]</scope>
    <source>
        <strain evidence="1">RPE64</strain>
    </source>
</reference>
<dbReference type="AlphaFoldDB" id="R4WND9"/>
<dbReference type="Proteomes" id="UP000013966">
    <property type="component" value="Chromosome 3"/>
</dbReference>
<evidence type="ECO:0000313" key="2">
    <source>
        <dbReference type="Proteomes" id="UP000013966"/>
    </source>
</evidence>
<dbReference type="STRING" id="758793.BRPE64_CCDS00700"/>
<proteinExistence type="predicted"/>
<dbReference type="HOGENOM" id="CLU_3286162_0_0_4"/>
<dbReference type="EMBL" id="AP013060">
    <property type="protein sequence ID" value="BAN26153.1"/>
    <property type="molecule type" value="Genomic_DNA"/>
</dbReference>
<keyword evidence="2" id="KW-1185">Reference proteome</keyword>
<dbReference type="KEGG" id="buo:BRPE64_CCDS00700"/>
<name>R4WND9_9BURK</name>